<dbReference type="InterPro" id="IPR011990">
    <property type="entry name" value="TPR-like_helical_dom_sf"/>
</dbReference>
<dbReference type="Proteomes" id="UP000827092">
    <property type="component" value="Unassembled WGS sequence"/>
</dbReference>
<keyword evidence="11" id="KW-0256">Endoplasmic reticulum</keyword>
<evidence type="ECO:0000256" key="5">
    <source>
        <dbReference type="ARBA" id="ARBA00007882"/>
    </source>
</evidence>
<comment type="caution">
    <text evidence="19">The sequence shown here is derived from an EMBL/GenBank/DDBJ whole genome shotgun (WGS) entry which is preliminary data.</text>
</comment>
<comment type="function">
    <text evidence="1">Transfers mannosyl residues to the hydroxyl group of serine or threonine residues.</text>
</comment>
<feature type="transmembrane region" description="Helical" evidence="17">
    <location>
        <begin position="41"/>
        <end position="61"/>
    </location>
</feature>
<evidence type="ECO:0000259" key="18">
    <source>
        <dbReference type="Pfam" id="PF08409"/>
    </source>
</evidence>
<feature type="repeat" description="TPR" evidence="16">
    <location>
        <begin position="504"/>
        <end position="537"/>
    </location>
</feature>
<name>A0AAV6UP29_9ARAC</name>
<evidence type="ECO:0000256" key="17">
    <source>
        <dbReference type="SAM" id="Phobius"/>
    </source>
</evidence>
<comment type="similarity">
    <text evidence="5">Belongs to the TMTC family.</text>
</comment>
<feature type="transmembrane region" description="Helical" evidence="17">
    <location>
        <begin position="435"/>
        <end position="456"/>
    </location>
</feature>
<comment type="pathway">
    <text evidence="4">Protein modification; protein glycosylation.</text>
</comment>
<evidence type="ECO:0000256" key="13">
    <source>
        <dbReference type="ARBA" id="ARBA00023136"/>
    </source>
</evidence>
<feature type="repeat" description="TPR" evidence="16">
    <location>
        <begin position="708"/>
        <end position="741"/>
    </location>
</feature>
<evidence type="ECO:0000256" key="1">
    <source>
        <dbReference type="ARBA" id="ARBA00003582"/>
    </source>
</evidence>
<keyword evidence="12 17" id="KW-1133">Transmembrane helix</keyword>
<accession>A0AAV6UP29</accession>
<evidence type="ECO:0000256" key="4">
    <source>
        <dbReference type="ARBA" id="ARBA00004922"/>
    </source>
</evidence>
<evidence type="ECO:0000256" key="2">
    <source>
        <dbReference type="ARBA" id="ARBA00004141"/>
    </source>
</evidence>
<evidence type="ECO:0000256" key="14">
    <source>
        <dbReference type="ARBA" id="ARBA00045085"/>
    </source>
</evidence>
<dbReference type="InterPro" id="IPR019734">
    <property type="entry name" value="TPR_rpt"/>
</dbReference>
<dbReference type="GO" id="GO:0016020">
    <property type="term" value="C:membrane"/>
    <property type="evidence" value="ECO:0007669"/>
    <property type="project" value="UniProtKB-SubCell"/>
</dbReference>
<dbReference type="SMART" id="SM00028">
    <property type="entry name" value="TPR"/>
    <property type="match status" value="7"/>
</dbReference>
<evidence type="ECO:0000256" key="15">
    <source>
        <dbReference type="ARBA" id="ARBA00045102"/>
    </source>
</evidence>
<evidence type="ECO:0000256" key="7">
    <source>
        <dbReference type="ARBA" id="ARBA00022679"/>
    </source>
</evidence>
<evidence type="ECO:0000256" key="9">
    <source>
        <dbReference type="ARBA" id="ARBA00022737"/>
    </source>
</evidence>
<dbReference type="InterPro" id="IPR052346">
    <property type="entry name" value="O-mannosyl-transferase_TMTC"/>
</dbReference>
<dbReference type="InterPro" id="IPR013618">
    <property type="entry name" value="TMTC_DUF1736"/>
</dbReference>
<feature type="transmembrane region" description="Helical" evidence="17">
    <location>
        <begin position="219"/>
        <end position="236"/>
    </location>
</feature>
<dbReference type="Gene3D" id="1.25.40.10">
    <property type="entry name" value="Tetratricopeptide repeat domain"/>
    <property type="match status" value="3"/>
</dbReference>
<keyword evidence="8 17" id="KW-0812">Transmembrane</keyword>
<dbReference type="Pfam" id="PF08409">
    <property type="entry name" value="TMTC_DUF1736"/>
    <property type="match status" value="1"/>
</dbReference>
<feature type="transmembrane region" description="Helical" evidence="17">
    <location>
        <begin position="337"/>
        <end position="356"/>
    </location>
</feature>
<gene>
    <name evidence="19" type="ORF">JTE90_004434</name>
</gene>
<dbReference type="Pfam" id="PF00515">
    <property type="entry name" value="TPR_1"/>
    <property type="match status" value="2"/>
</dbReference>
<evidence type="ECO:0000313" key="19">
    <source>
        <dbReference type="EMBL" id="KAG8186012.1"/>
    </source>
</evidence>
<protein>
    <recommendedName>
        <fullName evidence="6">dolichyl-phosphate-mannose--protein mannosyltransferase</fullName>
        <ecNumber evidence="6">2.4.1.109</ecNumber>
    </recommendedName>
</protein>
<dbReference type="EC" id="2.4.1.109" evidence="6"/>
<dbReference type="GO" id="GO:0030968">
    <property type="term" value="P:endoplasmic reticulum unfolded protein response"/>
    <property type="evidence" value="ECO:0007669"/>
    <property type="project" value="TreeGrafter"/>
</dbReference>
<keyword evidence="7" id="KW-0808">Transferase</keyword>
<organism evidence="19 20">
    <name type="scientific">Oedothorax gibbosus</name>
    <dbReference type="NCBI Taxonomy" id="931172"/>
    <lineage>
        <taxon>Eukaryota</taxon>
        <taxon>Metazoa</taxon>
        <taxon>Ecdysozoa</taxon>
        <taxon>Arthropoda</taxon>
        <taxon>Chelicerata</taxon>
        <taxon>Arachnida</taxon>
        <taxon>Araneae</taxon>
        <taxon>Araneomorphae</taxon>
        <taxon>Entelegynae</taxon>
        <taxon>Araneoidea</taxon>
        <taxon>Linyphiidae</taxon>
        <taxon>Erigoninae</taxon>
        <taxon>Oedothorax</taxon>
    </lineage>
</organism>
<dbReference type="PANTHER" id="PTHR44227">
    <property type="match status" value="1"/>
</dbReference>
<dbReference type="PANTHER" id="PTHR44227:SF3">
    <property type="entry name" value="PROTEIN O-MANNOSYL-TRANSFERASE TMTC4"/>
    <property type="match status" value="1"/>
</dbReference>
<evidence type="ECO:0000256" key="8">
    <source>
        <dbReference type="ARBA" id="ARBA00022692"/>
    </source>
</evidence>
<evidence type="ECO:0000256" key="12">
    <source>
        <dbReference type="ARBA" id="ARBA00022989"/>
    </source>
</evidence>
<comment type="subcellular location">
    <subcellularLocation>
        <location evidence="3">Endoplasmic reticulum</location>
    </subcellularLocation>
    <subcellularLocation>
        <location evidence="2">Membrane</location>
        <topology evidence="2">Multi-pass membrane protein</topology>
    </subcellularLocation>
</comment>
<sequence length="758" mass="86865">MVSQTDHNKNSTCINNGKNEVSCASAKYKSWDDPLPIPSCILPWATWIVFTVSIICFGNSINGDFVFDDSEAVINNLDLKPETPLSNIFKNDFWGTRLTHNSSHKSYRPLTVLTFRLNYFVSGLNPYSFHLVNILLHGTVSTLVLRVMCFLLTDILEDKAPKAAFLSALLFAMHPIHTESVSAVVGRADLLCGIFFLLSFLSYIHVSKCYTLSKDDPKISFLWLWCSIALAGLAMLCKEQGITVIGVCCVYDVIITCKFDVQDVYHKVFEKANSRSMSFSSENKKMFTLFFTKQIVLFLGACFLLALRWYIMGASTPVFQQVDNPASFEENMVVRVINYHYIYSMNIWLLFHPYWLCFDWSMGCIPLIKSFHDKRLLAVFIFWIFFGHLLHSIILHPDKKIRRLLCLSLAFILVPFLPASNLFFRVGFVVAERVLYLPSMGFCMLIVIGLKQLSIFTHNFHLSIQCFLFILLAVFGIRCIQRSADWKSEETLFRSGLKVCPLNAKVHYNIAKNAADNGDRETAIYGYKEAIRLNPVYDQAMNNLANILKDQGKLLEAEELLFSAIKIRPDFAAAWMNLGIVQSSLKKMNGAEKSYLMAIHYRKRYPDCFYNLGNLYLEQKRYEEAYKAWRNATALQPTHLVAWNNMIIMLDSIGDLEKAETVAREALQYLPSEASLHFNLANTLGKAGKYAESEKHFLQAIHFNDLNPTYHTNLGVLYHRWKKYQLAEDCYKRALELDSHMRSASDNLRLLHKTLGRV</sequence>
<keyword evidence="9" id="KW-0677">Repeat</keyword>
<feature type="transmembrane region" description="Helical" evidence="17">
    <location>
        <begin position="286"/>
        <end position="311"/>
    </location>
</feature>
<feature type="transmembrane region" description="Helical" evidence="17">
    <location>
        <begin position="188"/>
        <end position="207"/>
    </location>
</feature>
<feature type="transmembrane region" description="Helical" evidence="17">
    <location>
        <begin position="401"/>
        <end position="423"/>
    </location>
</feature>
<comment type="catalytic activity">
    <reaction evidence="15">
        <text>a di-trans,poly-cis-dolichyl beta-D-mannosyl phosphate + L-seryl-[protein] = 3-O-(alpha-D-mannosyl)-L-seryl-[protein] + a di-trans,poly-cis-dolichyl phosphate + H(+)</text>
        <dbReference type="Rhea" id="RHEA:17377"/>
        <dbReference type="Rhea" id="RHEA-COMP:9863"/>
        <dbReference type="Rhea" id="RHEA-COMP:13546"/>
        <dbReference type="Rhea" id="RHEA-COMP:19498"/>
        <dbReference type="Rhea" id="RHEA-COMP:19501"/>
        <dbReference type="ChEBI" id="CHEBI:15378"/>
        <dbReference type="ChEBI" id="CHEBI:29999"/>
        <dbReference type="ChEBI" id="CHEBI:57683"/>
        <dbReference type="ChEBI" id="CHEBI:58211"/>
        <dbReference type="ChEBI" id="CHEBI:137321"/>
        <dbReference type="EC" id="2.4.1.109"/>
    </reaction>
</comment>
<dbReference type="SUPFAM" id="SSF81901">
    <property type="entry name" value="HCP-like"/>
    <property type="match status" value="1"/>
</dbReference>
<dbReference type="Pfam" id="PF13432">
    <property type="entry name" value="TPR_16"/>
    <property type="match status" value="1"/>
</dbReference>
<dbReference type="PROSITE" id="PS50293">
    <property type="entry name" value="TPR_REGION"/>
    <property type="match status" value="1"/>
</dbReference>
<evidence type="ECO:0000256" key="6">
    <source>
        <dbReference type="ARBA" id="ARBA00012839"/>
    </source>
</evidence>
<evidence type="ECO:0000256" key="16">
    <source>
        <dbReference type="PROSITE-ProRule" id="PRU00339"/>
    </source>
</evidence>
<feature type="domain" description="DUF1736" evidence="18">
    <location>
        <begin position="314"/>
        <end position="386"/>
    </location>
</feature>
<keyword evidence="20" id="KW-1185">Reference proteome</keyword>
<dbReference type="AlphaFoldDB" id="A0AAV6UP29"/>
<feature type="repeat" description="TPR" evidence="16">
    <location>
        <begin position="606"/>
        <end position="639"/>
    </location>
</feature>
<dbReference type="EMBL" id="JAFNEN010000316">
    <property type="protein sequence ID" value="KAG8186012.1"/>
    <property type="molecule type" value="Genomic_DNA"/>
</dbReference>
<feature type="transmembrane region" description="Helical" evidence="17">
    <location>
        <begin position="376"/>
        <end position="395"/>
    </location>
</feature>
<evidence type="ECO:0000313" key="20">
    <source>
        <dbReference type="Proteomes" id="UP000827092"/>
    </source>
</evidence>
<keyword evidence="13 17" id="KW-0472">Membrane</keyword>
<dbReference type="PROSITE" id="PS50005">
    <property type="entry name" value="TPR"/>
    <property type="match status" value="3"/>
</dbReference>
<reference evidence="19 20" key="1">
    <citation type="journal article" date="2022" name="Nat. Ecol. Evol.">
        <title>A masculinizing supergene underlies an exaggerated male reproductive morph in a spider.</title>
        <authorList>
            <person name="Hendrickx F."/>
            <person name="De Corte Z."/>
            <person name="Sonet G."/>
            <person name="Van Belleghem S.M."/>
            <person name="Kostlbacher S."/>
            <person name="Vangestel C."/>
        </authorList>
    </citation>
    <scope>NUCLEOTIDE SEQUENCE [LARGE SCALE GENOMIC DNA]</scope>
    <source>
        <strain evidence="19">W744_W776</strain>
    </source>
</reference>
<proteinExistence type="inferred from homology"/>
<evidence type="ECO:0000256" key="3">
    <source>
        <dbReference type="ARBA" id="ARBA00004240"/>
    </source>
</evidence>
<keyword evidence="10 16" id="KW-0802">TPR repeat</keyword>
<dbReference type="GO" id="GO:0004169">
    <property type="term" value="F:dolichyl-phosphate-mannose-protein mannosyltransferase activity"/>
    <property type="evidence" value="ECO:0007669"/>
    <property type="project" value="UniProtKB-EC"/>
</dbReference>
<evidence type="ECO:0000256" key="11">
    <source>
        <dbReference type="ARBA" id="ARBA00022824"/>
    </source>
</evidence>
<comment type="catalytic activity">
    <reaction evidence="14">
        <text>a di-trans,poly-cis-dolichyl beta-D-mannosyl phosphate + L-threonyl-[protein] = 3-O-(alpha-D-mannosyl)-L-threonyl-[protein] + a di-trans,poly-cis-dolichyl phosphate + H(+)</text>
        <dbReference type="Rhea" id="RHEA:53396"/>
        <dbReference type="Rhea" id="RHEA-COMP:11060"/>
        <dbReference type="Rhea" id="RHEA-COMP:13547"/>
        <dbReference type="Rhea" id="RHEA-COMP:19498"/>
        <dbReference type="Rhea" id="RHEA-COMP:19501"/>
        <dbReference type="ChEBI" id="CHEBI:15378"/>
        <dbReference type="ChEBI" id="CHEBI:30013"/>
        <dbReference type="ChEBI" id="CHEBI:57683"/>
        <dbReference type="ChEBI" id="CHEBI:58211"/>
        <dbReference type="ChEBI" id="CHEBI:137323"/>
        <dbReference type="EC" id="2.4.1.109"/>
    </reaction>
</comment>
<feature type="transmembrane region" description="Helical" evidence="17">
    <location>
        <begin position="462"/>
        <end position="480"/>
    </location>
</feature>
<dbReference type="GO" id="GO:0005783">
    <property type="term" value="C:endoplasmic reticulum"/>
    <property type="evidence" value="ECO:0007669"/>
    <property type="project" value="UniProtKB-SubCell"/>
</dbReference>
<evidence type="ECO:0000256" key="10">
    <source>
        <dbReference type="ARBA" id="ARBA00022803"/>
    </source>
</evidence>